<evidence type="ECO:0000256" key="14">
    <source>
        <dbReference type="PROSITE-ProRule" id="PRU10141"/>
    </source>
</evidence>
<evidence type="ECO:0000313" key="18">
    <source>
        <dbReference type="Proteomes" id="UP001162131"/>
    </source>
</evidence>
<dbReference type="EMBL" id="CAJZBQ010000062">
    <property type="protein sequence ID" value="CAG9335758.1"/>
    <property type="molecule type" value="Genomic_DNA"/>
</dbReference>
<evidence type="ECO:0000256" key="9">
    <source>
        <dbReference type="ARBA" id="ARBA00022837"/>
    </source>
</evidence>
<evidence type="ECO:0000256" key="11">
    <source>
        <dbReference type="ARBA" id="ARBA00024334"/>
    </source>
</evidence>
<dbReference type="GO" id="GO:0005524">
    <property type="term" value="F:ATP binding"/>
    <property type="evidence" value="ECO:0007669"/>
    <property type="project" value="UniProtKB-UniRule"/>
</dbReference>
<evidence type="ECO:0000256" key="1">
    <source>
        <dbReference type="ARBA" id="ARBA00001946"/>
    </source>
</evidence>
<dbReference type="FunFam" id="1.10.510.10:FF:000945">
    <property type="entry name" value="Uncharacterized protein"/>
    <property type="match status" value="1"/>
</dbReference>
<dbReference type="AlphaFoldDB" id="A0AAU9KCL9"/>
<organism evidence="17 18">
    <name type="scientific">Blepharisma stoltei</name>
    <dbReference type="NCBI Taxonomy" id="1481888"/>
    <lineage>
        <taxon>Eukaryota</taxon>
        <taxon>Sar</taxon>
        <taxon>Alveolata</taxon>
        <taxon>Ciliophora</taxon>
        <taxon>Postciliodesmatophora</taxon>
        <taxon>Heterotrichea</taxon>
        <taxon>Heterotrichida</taxon>
        <taxon>Blepharismidae</taxon>
        <taxon>Blepharisma</taxon>
    </lineage>
</organism>
<evidence type="ECO:0000256" key="12">
    <source>
        <dbReference type="ARBA" id="ARBA00047899"/>
    </source>
</evidence>
<evidence type="ECO:0000256" key="3">
    <source>
        <dbReference type="ARBA" id="ARBA00022527"/>
    </source>
</evidence>
<evidence type="ECO:0000313" key="17">
    <source>
        <dbReference type="EMBL" id="CAG9335758.1"/>
    </source>
</evidence>
<dbReference type="PROSITE" id="PS00107">
    <property type="entry name" value="PROTEIN_KINASE_ATP"/>
    <property type="match status" value="1"/>
</dbReference>
<dbReference type="GO" id="GO:0046872">
    <property type="term" value="F:metal ion binding"/>
    <property type="evidence" value="ECO:0007669"/>
    <property type="project" value="UniProtKB-KW"/>
</dbReference>
<dbReference type="InterPro" id="IPR008271">
    <property type="entry name" value="Ser/Thr_kinase_AS"/>
</dbReference>
<keyword evidence="18" id="KW-1185">Reference proteome</keyword>
<dbReference type="InterPro" id="IPR000719">
    <property type="entry name" value="Prot_kinase_dom"/>
</dbReference>
<dbReference type="FunFam" id="3.30.200.20:FF:000315">
    <property type="entry name" value="Calcium-dependent protein kinase 3"/>
    <property type="match status" value="1"/>
</dbReference>
<keyword evidence="9" id="KW-0106">Calcium</keyword>
<dbReference type="PROSITE" id="PS50011">
    <property type="entry name" value="PROTEIN_KINASE_DOM"/>
    <property type="match status" value="1"/>
</dbReference>
<comment type="cofactor">
    <cofactor evidence="1">
        <name>Mg(2+)</name>
        <dbReference type="ChEBI" id="CHEBI:18420"/>
    </cofactor>
</comment>
<dbReference type="PANTHER" id="PTHR24347">
    <property type="entry name" value="SERINE/THREONINE-PROTEIN KINASE"/>
    <property type="match status" value="1"/>
</dbReference>
<name>A0AAU9KCL9_9CILI</name>
<evidence type="ECO:0000256" key="6">
    <source>
        <dbReference type="ARBA" id="ARBA00022737"/>
    </source>
</evidence>
<evidence type="ECO:0000256" key="7">
    <source>
        <dbReference type="ARBA" id="ARBA00022741"/>
    </source>
</evidence>
<gene>
    <name evidence="17" type="ORF">BSTOLATCC_MIC64221</name>
</gene>
<evidence type="ECO:0000256" key="15">
    <source>
        <dbReference type="RuleBase" id="RU000304"/>
    </source>
</evidence>
<dbReference type="InterPro" id="IPR011009">
    <property type="entry name" value="Kinase-like_dom_sf"/>
</dbReference>
<dbReference type="PROSITE" id="PS00108">
    <property type="entry name" value="PROTEIN_KINASE_ST"/>
    <property type="match status" value="1"/>
</dbReference>
<evidence type="ECO:0000256" key="2">
    <source>
        <dbReference type="ARBA" id="ARBA00012513"/>
    </source>
</evidence>
<protein>
    <recommendedName>
        <fullName evidence="2">non-specific serine/threonine protein kinase</fullName>
        <ecNumber evidence="2">2.7.11.1</ecNumber>
    </recommendedName>
</protein>
<dbReference type="GO" id="GO:0004674">
    <property type="term" value="F:protein serine/threonine kinase activity"/>
    <property type="evidence" value="ECO:0007669"/>
    <property type="project" value="UniProtKB-KW"/>
</dbReference>
<dbReference type="Proteomes" id="UP001162131">
    <property type="component" value="Unassembled WGS sequence"/>
</dbReference>
<comment type="caution">
    <text evidence="17">The sequence shown here is derived from an EMBL/GenBank/DDBJ whole genome shotgun (WGS) entry which is preliminary data.</text>
</comment>
<dbReference type="SUPFAM" id="SSF56112">
    <property type="entry name" value="Protein kinase-like (PK-like)"/>
    <property type="match status" value="1"/>
</dbReference>
<dbReference type="SMART" id="SM00220">
    <property type="entry name" value="S_TKc"/>
    <property type="match status" value="1"/>
</dbReference>
<dbReference type="EC" id="2.7.11.1" evidence="2"/>
<evidence type="ECO:0000256" key="4">
    <source>
        <dbReference type="ARBA" id="ARBA00022679"/>
    </source>
</evidence>
<evidence type="ECO:0000259" key="16">
    <source>
        <dbReference type="PROSITE" id="PS50011"/>
    </source>
</evidence>
<reference evidence="17" key="1">
    <citation type="submission" date="2021-09" db="EMBL/GenBank/DDBJ databases">
        <authorList>
            <consortium name="AG Swart"/>
            <person name="Singh M."/>
            <person name="Singh A."/>
            <person name="Seah K."/>
            <person name="Emmerich C."/>
        </authorList>
    </citation>
    <scope>NUCLEOTIDE SEQUENCE</scope>
    <source>
        <strain evidence="17">ATCC30299</strain>
    </source>
</reference>
<dbReference type="InterPro" id="IPR017441">
    <property type="entry name" value="Protein_kinase_ATP_BS"/>
</dbReference>
<accession>A0AAU9KCL9</accession>
<dbReference type="Gene3D" id="1.10.510.10">
    <property type="entry name" value="Transferase(Phosphotransferase) domain 1"/>
    <property type="match status" value="1"/>
</dbReference>
<dbReference type="CDD" id="cd05117">
    <property type="entry name" value="STKc_CAMK"/>
    <property type="match status" value="1"/>
</dbReference>
<keyword evidence="7 14" id="KW-0547">Nucleotide-binding</keyword>
<feature type="domain" description="Protein kinase" evidence="16">
    <location>
        <begin position="130"/>
        <end position="384"/>
    </location>
</feature>
<evidence type="ECO:0000256" key="8">
    <source>
        <dbReference type="ARBA" id="ARBA00022777"/>
    </source>
</evidence>
<evidence type="ECO:0000256" key="5">
    <source>
        <dbReference type="ARBA" id="ARBA00022723"/>
    </source>
</evidence>
<keyword evidence="8" id="KW-0418">Kinase</keyword>
<evidence type="ECO:0000256" key="10">
    <source>
        <dbReference type="ARBA" id="ARBA00022840"/>
    </source>
</evidence>
<dbReference type="Pfam" id="PF00069">
    <property type="entry name" value="Pkinase"/>
    <property type="match status" value="1"/>
</dbReference>
<keyword evidence="4" id="KW-0808">Transferase</keyword>
<keyword evidence="5" id="KW-0479">Metal-binding</keyword>
<proteinExistence type="inferred from homology"/>
<comment type="catalytic activity">
    <reaction evidence="13">
        <text>L-seryl-[protein] + ATP = O-phospho-L-seryl-[protein] + ADP + H(+)</text>
        <dbReference type="Rhea" id="RHEA:17989"/>
        <dbReference type="Rhea" id="RHEA-COMP:9863"/>
        <dbReference type="Rhea" id="RHEA-COMP:11604"/>
        <dbReference type="ChEBI" id="CHEBI:15378"/>
        <dbReference type="ChEBI" id="CHEBI:29999"/>
        <dbReference type="ChEBI" id="CHEBI:30616"/>
        <dbReference type="ChEBI" id="CHEBI:83421"/>
        <dbReference type="ChEBI" id="CHEBI:456216"/>
        <dbReference type="EC" id="2.7.11.1"/>
    </reaction>
</comment>
<sequence>MSIFASVDELFQNSQEFWKAYIPEDSPVLYTGTLLESTAPDKSEESLYSLTKKFLIKHNKDSKSPEFMVNIEWKLIGPFIAEVEKTTSYGFLIGHATNSKCFYTNSENELKVWLGHLSSAGIMTGIKDSFTFAKVIGKGAFSTVYEATCKNNKKSYAVKVIPKQKIAQDIQPLVREIKIMRKLKHPNIVKLYKVYESISNIYLVQDYVSGGDLYHRIIEKKRFSENSVKKFTQKMLHVLDYLKTNGVIHRDIKLENILLKSNDNDYDFKLIDFGLAAELADHSTTRCGSPGYIAPEMLRQEPYGIKVDIFSVGIIIYTLLAGKMPFQGLTPQRVLERNRDCHICFHDEALTQISPDGINLVQKLTCSYPGLRISPEKALMHHWFSKMPHKGERHELNSIRGENELSKELHASKSAEVMKMSSSRVENLGINDGKVRSLRIELKKWI</sequence>
<keyword evidence="10 14" id="KW-0067">ATP-binding</keyword>
<comment type="similarity">
    <text evidence="11">Belongs to the protein kinase superfamily. Ser/Thr protein kinase family. CDPK subfamily.</text>
</comment>
<keyword evidence="6" id="KW-0677">Repeat</keyword>
<keyword evidence="3 15" id="KW-0723">Serine/threonine-protein kinase</keyword>
<feature type="binding site" evidence="14">
    <location>
        <position position="159"/>
    </location>
    <ligand>
        <name>ATP</name>
        <dbReference type="ChEBI" id="CHEBI:30616"/>
    </ligand>
</feature>
<comment type="catalytic activity">
    <reaction evidence="12">
        <text>L-threonyl-[protein] + ATP = O-phospho-L-threonyl-[protein] + ADP + H(+)</text>
        <dbReference type="Rhea" id="RHEA:46608"/>
        <dbReference type="Rhea" id="RHEA-COMP:11060"/>
        <dbReference type="Rhea" id="RHEA-COMP:11605"/>
        <dbReference type="ChEBI" id="CHEBI:15378"/>
        <dbReference type="ChEBI" id="CHEBI:30013"/>
        <dbReference type="ChEBI" id="CHEBI:30616"/>
        <dbReference type="ChEBI" id="CHEBI:61977"/>
        <dbReference type="ChEBI" id="CHEBI:456216"/>
        <dbReference type="EC" id="2.7.11.1"/>
    </reaction>
</comment>
<evidence type="ECO:0000256" key="13">
    <source>
        <dbReference type="ARBA" id="ARBA00048679"/>
    </source>
</evidence>